<dbReference type="InterPro" id="IPR009784">
    <property type="entry name" value="DUF1349"/>
</dbReference>
<dbReference type="SUPFAM" id="SSF49899">
    <property type="entry name" value="Concanavalin A-like lectins/glucanases"/>
    <property type="match status" value="1"/>
</dbReference>
<evidence type="ECO:0000313" key="2">
    <source>
        <dbReference type="Proteomes" id="UP001429745"/>
    </source>
</evidence>
<proteinExistence type="predicted"/>
<dbReference type="Proteomes" id="UP001429745">
    <property type="component" value="Unassembled WGS sequence"/>
</dbReference>
<dbReference type="RefSeq" id="WP_168911268.1">
    <property type="nucleotide sequence ID" value="NZ_JABACI010000001.1"/>
</dbReference>
<reference evidence="1 2" key="1">
    <citation type="submission" date="2020-04" db="EMBL/GenBank/DDBJ databases">
        <title>CFH 90308 Microbacterium sp.</title>
        <authorList>
            <person name="Nie G."/>
            <person name="Ming H."/>
            <person name="Xia T."/>
        </authorList>
    </citation>
    <scope>NUCLEOTIDE SEQUENCE [LARGE SCALE GENOMIC DNA]</scope>
    <source>
        <strain evidence="1 2">CFH 90308</strain>
    </source>
</reference>
<comment type="caution">
    <text evidence="1">The sequence shown here is derived from an EMBL/GenBank/DDBJ whole genome shotgun (WGS) entry which is preliminary data.</text>
</comment>
<sequence>MTTHLPGLPALEWTNGIGGFTAVADGGFQLTAAAGVDWTNDASGTEPQHRATSLAFTVHDDFQLSARVRVGHPRTTFDAGVLSLWADEDHWAKLCFEWSPHGAAMVVSVVTNQYSDDANAIDVDTEEVWLRVSKIGPAFAFHSSPDGRVWRFVRLFRLLTDKPVQAGFLAQAPLGDSATATFSDIRYVRETLAELR</sequence>
<dbReference type="PANTHER" id="PTHR35332">
    <property type="entry name" value="REGULATION OF ENOLASE PROTEIN 1"/>
    <property type="match status" value="1"/>
</dbReference>
<protein>
    <submittedName>
        <fullName evidence="1">DUF1349 domain-containing protein</fullName>
    </submittedName>
</protein>
<dbReference type="Pfam" id="PF07081">
    <property type="entry name" value="DUF1349"/>
    <property type="match status" value="1"/>
</dbReference>
<dbReference type="PANTHER" id="PTHR35332:SF2">
    <property type="entry name" value="REGULATION OF ENOLASE PROTEIN 1"/>
    <property type="match status" value="1"/>
</dbReference>
<dbReference type="InterPro" id="IPR013320">
    <property type="entry name" value="ConA-like_dom_sf"/>
</dbReference>
<evidence type="ECO:0000313" key="1">
    <source>
        <dbReference type="EMBL" id="NLP82792.1"/>
    </source>
</evidence>
<dbReference type="EMBL" id="JABACI010000001">
    <property type="protein sequence ID" value="NLP82792.1"/>
    <property type="molecule type" value="Genomic_DNA"/>
</dbReference>
<accession>A0ABX1K8E0</accession>
<organism evidence="1 2">
    <name type="scientific">Microbacterium salsuginis</name>
    <dbReference type="NCBI Taxonomy" id="2722803"/>
    <lineage>
        <taxon>Bacteria</taxon>
        <taxon>Bacillati</taxon>
        <taxon>Actinomycetota</taxon>
        <taxon>Actinomycetes</taxon>
        <taxon>Micrococcales</taxon>
        <taxon>Microbacteriaceae</taxon>
        <taxon>Microbacterium</taxon>
    </lineage>
</organism>
<name>A0ABX1K8E0_9MICO</name>
<dbReference type="Gene3D" id="2.60.120.200">
    <property type="match status" value="1"/>
</dbReference>
<gene>
    <name evidence="1" type="ORF">HF576_02935</name>
</gene>
<keyword evidence="2" id="KW-1185">Reference proteome</keyword>